<evidence type="ECO:0000256" key="2">
    <source>
        <dbReference type="ARBA" id="ARBA00023125"/>
    </source>
</evidence>
<keyword evidence="1" id="KW-0805">Transcription regulation</keyword>
<dbReference type="PANTHER" id="PTHR33154:SF33">
    <property type="entry name" value="TRANSCRIPTIONAL REPRESSOR SDPR"/>
    <property type="match status" value="1"/>
</dbReference>
<keyword evidence="2 5" id="KW-0238">DNA-binding</keyword>
<accession>A0A7W9NJF0</accession>
<evidence type="ECO:0000256" key="1">
    <source>
        <dbReference type="ARBA" id="ARBA00023015"/>
    </source>
</evidence>
<evidence type="ECO:0000259" key="4">
    <source>
        <dbReference type="PROSITE" id="PS50987"/>
    </source>
</evidence>
<gene>
    <name evidence="5" type="ORF">BJ998_006086</name>
</gene>
<sequence>MHERDRESATFGALADPSRRAVLRLLSEHAELTASEIAAAFHHIGRTAVSTHLRILRQAGLVQERRQGRFRLYSLRTRPVEDAVDVLSRLVTTHSHQPHHRVEQAVPLTGG</sequence>
<dbReference type="PANTHER" id="PTHR33154">
    <property type="entry name" value="TRANSCRIPTIONAL REGULATOR, ARSR FAMILY"/>
    <property type="match status" value="1"/>
</dbReference>
<dbReference type="GO" id="GO:0003700">
    <property type="term" value="F:DNA-binding transcription factor activity"/>
    <property type="evidence" value="ECO:0007669"/>
    <property type="project" value="InterPro"/>
</dbReference>
<evidence type="ECO:0000256" key="3">
    <source>
        <dbReference type="ARBA" id="ARBA00023163"/>
    </source>
</evidence>
<evidence type="ECO:0000313" key="6">
    <source>
        <dbReference type="Proteomes" id="UP000585638"/>
    </source>
</evidence>
<dbReference type="CDD" id="cd00090">
    <property type="entry name" value="HTH_ARSR"/>
    <property type="match status" value="1"/>
</dbReference>
<dbReference type="Proteomes" id="UP000585638">
    <property type="component" value="Unassembled WGS sequence"/>
</dbReference>
<name>A0A7W9NJF0_9PSEU</name>
<evidence type="ECO:0000313" key="5">
    <source>
        <dbReference type="EMBL" id="MBB5894890.1"/>
    </source>
</evidence>
<dbReference type="InterPro" id="IPR001845">
    <property type="entry name" value="HTH_ArsR_DNA-bd_dom"/>
</dbReference>
<reference evidence="5 6" key="1">
    <citation type="submission" date="2020-08" db="EMBL/GenBank/DDBJ databases">
        <title>Sequencing the genomes of 1000 actinobacteria strains.</title>
        <authorList>
            <person name="Klenk H.-P."/>
        </authorList>
    </citation>
    <scope>NUCLEOTIDE SEQUENCE [LARGE SCALE GENOMIC DNA]</scope>
    <source>
        <strain evidence="5 6">DSM 43851</strain>
    </source>
</reference>
<protein>
    <submittedName>
        <fullName evidence="5">DNA-binding transcriptional ArsR family regulator</fullName>
    </submittedName>
</protein>
<feature type="domain" description="HTH arsR-type" evidence="4">
    <location>
        <begin position="1"/>
        <end position="99"/>
    </location>
</feature>
<keyword evidence="6" id="KW-1185">Reference proteome</keyword>
<dbReference type="InterPro" id="IPR036390">
    <property type="entry name" value="WH_DNA-bd_sf"/>
</dbReference>
<dbReference type="InterPro" id="IPR051081">
    <property type="entry name" value="HTH_MetalResp_TranReg"/>
</dbReference>
<dbReference type="PRINTS" id="PR00778">
    <property type="entry name" value="HTHARSR"/>
</dbReference>
<dbReference type="PROSITE" id="PS50987">
    <property type="entry name" value="HTH_ARSR_2"/>
    <property type="match status" value="1"/>
</dbReference>
<comment type="caution">
    <text evidence="5">The sequence shown here is derived from an EMBL/GenBank/DDBJ whole genome shotgun (WGS) entry which is preliminary data.</text>
</comment>
<dbReference type="SUPFAM" id="SSF46785">
    <property type="entry name" value="Winged helix' DNA-binding domain"/>
    <property type="match status" value="1"/>
</dbReference>
<dbReference type="InterPro" id="IPR011991">
    <property type="entry name" value="ArsR-like_HTH"/>
</dbReference>
<proteinExistence type="predicted"/>
<dbReference type="RefSeq" id="WP_312890398.1">
    <property type="nucleotide sequence ID" value="NZ_BAAAWY010000002.1"/>
</dbReference>
<dbReference type="Gene3D" id="1.10.10.10">
    <property type="entry name" value="Winged helix-like DNA-binding domain superfamily/Winged helix DNA-binding domain"/>
    <property type="match status" value="1"/>
</dbReference>
<keyword evidence="3" id="KW-0804">Transcription</keyword>
<dbReference type="NCBIfam" id="NF033788">
    <property type="entry name" value="HTH_metalloreg"/>
    <property type="match status" value="1"/>
</dbReference>
<dbReference type="Pfam" id="PF01022">
    <property type="entry name" value="HTH_5"/>
    <property type="match status" value="1"/>
</dbReference>
<dbReference type="AlphaFoldDB" id="A0A7W9NJF0"/>
<dbReference type="SMART" id="SM00418">
    <property type="entry name" value="HTH_ARSR"/>
    <property type="match status" value="1"/>
</dbReference>
<dbReference type="GO" id="GO:0003677">
    <property type="term" value="F:DNA binding"/>
    <property type="evidence" value="ECO:0007669"/>
    <property type="project" value="UniProtKB-KW"/>
</dbReference>
<dbReference type="EMBL" id="JACHIR010000001">
    <property type="protein sequence ID" value="MBB5894890.1"/>
    <property type="molecule type" value="Genomic_DNA"/>
</dbReference>
<organism evidence="5 6">
    <name type="scientific">Kutzneria kofuensis</name>
    <dbReference type="NCBI Taxonomy" id="103725"/>
    <lineage>
        <taxon>Bacteria</taxon>
        <taxon>Bacillati</taxon>
        <taxon>Actinomycetota</taxon>
        <taxon>Actinomycetes</taxon>
        <taxon>Pseudonocardiales</taxon>
        <taxon>Pseudonocardiaceae</taxon>
        <taxon>Kutzneria</taxon>
    </lineage>
</organism>
<dbReference type="InterPro" id="IPR036388">
    <property type="entry name" value="WH-like_DNA-bd_sf"/>
</dbReference>